<dbReference type="OrthoDB" id="9772924at2"/>
<dbReference type="SUPFAM" id="SSF53850">
    <property type="entry name" value="Periplasmic binding protein-like II"/>
    <property type="match status" value="1"/>
</dbReference>
<sequence>MKSISSYLFVFCIALLFISCVKDREQTNENLIFRYNESANITSLDPAFSKVQSNIWACNHIFNGLVQLDADLNVKPDIAKSWSISPDAMTYTFILRNDVYFQKHALFGKDSTRTVKATDFTYSLNRLADPKVASPGGWILQNVAHLSAVNDTVVQIQLSKPFPAFLGLLTMKYAAVVPQEIVTHYGSDFRSHPIGTGPFQFKLWEENVKLVLRKNPLYFEKDAKGNQLPYLEAVAITFLPDKQSGFLQFIQGKLDFTSGLDPSYKDEILTQIGQLQPKYQKDIRLITGPYLNTEYLGFRMDGGNKAIKDKRIRQAMNYGFDRQKMITYLRNNMGTAAVNGIIPMGLPSFNNTKGYTYNLEKAKLLVTQYKKATGDTKPSIQLSTNASYVDIGEFLQREWQKIGLEVQVDISPPSSLRQAISTGKVAFFRASWIADYPDAENYLSLFYSKNFSPEGPNYTHFKNAEFDRLYEAAFKETDNPKRYLLYQQMDAILIDEAPIIPLFYDKVARFTQKNISGLGINPLNLLSLKTVKKGNIP</sequence>
<evidence type="ECO:0000256" key="4">
    <source>
        <dbReference type="ARBA" id="ARBA00022729"/>
    </source>
</evidence>
<dbReference type="PIRSF" id="PIRSF002741">
    <property type="entry name" value="MppA"/>
    <property type="match status" value="1"/>
</dbReference>
<dbReference type="Proteomes" id="UP000093510">
    <property type="component" value="Unassembled WGS sequence"/>
</dbReference>
<dbReference type="AlphaFoldDB" id="A0A1B9E7U7"/>
<dbReference type="STRING" id="1763534.GCA_001831475_02726"/>
<dbReference type="Gene3D" id="3.40.190.10">
    <property type="entry name" value="Periplasmic binding protein-like II"/>
    <property type="match status" value="1"/>
</dbReference>
<dbReference type="InterPro" id="IPR039424">
    <property type="entry name" value="SBP_5"/>
</dbReference>
<protein>
    <submittedName>
        <fullName evidence="6">ABC transporter substrate-binding protein</fullName>
    </submittedName>
</protein>
<feature type="domain" description="Solute-binding protein family 5" evidence="5">
    <location>
        <begin position="73"/>
        <end position="450"/>
    </location>
</feature>
<dbReference type="Gene3D" id="3.10.105.10">
    <property type="entry name" value="Dipeptide-binding Protein, Domain 3"/>
    <property type="match status" value="1"/>
</dbReference>
<dbReference type="InterPro" id="IPR000914">
    <property type="entry name" value="SBP_5_dom"/>
</dbReference>
<keyword evidence="4" id="KW-0732">Signal</keyword>
<dbReference type="PROSITE" id="PS51257">
    <property type="entry name" value="PROKAR_LIPOPROTEIN"/>
    <property type="match status" value="1"/>
</dbReference>
<organism evidence="6 7">
    <name type="scientific">Flavobacterium crassostreae</name>
    <dbReference type="NCBI Taxonomy" id="1763534"/>
    <lineage>
        <taxon>Bacteria</taxon>
        <taxon>Pseudomonadati</taxon>
        <taxon>Bacteroidota</taxon>
        <taxon>Flavobacteriia</taxon>
        <taxon>Flavobacteriales</taxon>
        <taxon>Flavobacteriaceae</taxon>
        <taxon>Flavobacterium</taxon>
    </lineage>
</organism>
<proteinExistence type="inferred from homology"/>
<name>A0A1B9E7U7_9FLAO</name>
<evidence type="ECO:0000313" key="7">
    <source>
        <dbReference type="Proteomes" id="UP000093510"/>
    </source>
</evidence>
<evidence type="ECO:0000313" key="6">
    <source>
        <dbReference type="EMBL" id="OCB78026.1"/>
    </source>
</evidence>
<dbReference type="RefSeq" id="WP_066332529.1">
    <property type="nucleotide sequence ID" value="NZ_CP017688.1"/>
</dbReference>
<comment type="subcellular location">
    <subcellularLocation>
        <location evidence="1">Cell envelope</location>
    </subcellularLocation>
</comment>
<gene>
    <name evidence="6" type="ORF">LPBF_03495</name>
</gene>
<evidence type="ECO:0000259" key="5">
    <source>
        <dbReference type="Pfam" id="PF00496"/>
    </source>
</evidence>
<evidence type="ECO:0000256" key="1">
    <source>
        <dbReference type="ARBA" id="ARBA00004196"/>
    </source>
</evidence>
<dbReference type="PANTHER" id="PTHR30290">
    <property type="entry name" value="PERIPLASMIC BINDING COMPONENT OF ABC TRANSPORTER"/>
    <property type="match status" value="1"/>
</dbReference>
<dbReference type="GO" id="GO:0043190">
    <property type="term" value="C:ATP-binding cassette (ABC) transporter complex"/>
    <property type="evidence" value="ECO:0007669"/>
    <property type="project" value="InterPro"/>
</dbReference>
<evidence type="ECO:0000256" key="3">
    <source>
        <dbReference type="ARBA" id="ARBA00022448"/>
    </source>
</evidence>
<keyword evidence="3" id="KW-0813">Transport</keyword>
<dbReference type="InterPro" id="IPR030678">
    <property type="entry name" value="Peptide/Ni-bd"/>
</dbReference>
<dbReference type="GO" id="GO:0030288">
    <property type="term" value="C:outer membrane-bounded periplasmic space"/>
    <property type="evidence" value="ECO:0007669"/>
    <property type="project" value="UniProtKB-ARBA"/>
</dbReference>
<comment type="similarity">
    <text evidence="2">Belongs to the bacterial solute-binding protein 5 family.</text>
</comment>
<dbReference type="EMBL" id="LVEP01000013">
    <property type="protein sequence ID" value="OCB78026.1"/>
    <property type="molecule type" value="Genomic_DNA"/>
</dbReference>
<dbReference type="GO" id="GO:1904680">
    <property type="term" value="F:peptide transmembrane transporter activity"/>
    <property type="evidence" value="ECO:0007669"/>
    <property type="project" value="TreeGrafter"/>
</dbReference>
<comment type="caution">
    <text evidence="6">The sequence shown here is derived from an EMBL/GenBank/DDBJ whole genome shotgun (WGS) entry which is preliminary data.</text>
</comment>
<evidence type="ECO:0000256" key="2">
    <source>
        <dbReference type="ARBA" id="ARBA00005695"/>
    </source>
</evidence>
<dbReference type="GO" id="GO:0015833">
    <property type="term" value="P:peptide transport"/>
    <property type="evidence" value="ECO:0007669"/>
    <property type="project" value="TreeGrafter"/>
</dbReference>
<dbReference type="PANTHER" id="PTHR30290:SF10">
    <property type="entry name" value="PERIPLASMIC OLIGOPEPTIDE-BINDING PROTEIN-RELATED"/>
    <property type="match status" value="1"/>
</dbReference>
<accession>A0A1B9E7U7</accession>
<dbReference type="Gene3D" id="3.90.76.10">
    <property type="entry name" value="Dipeptide-binding Protein, Domain 1"/>
    <property type="match status" value="1"/>
</dbReference>
<reference evidence="6" key="1">
    <citation type="submission" date="2016-03" db="EMBL/GenBank/DDBJ databases">
        <authorList>
            <person name="Ploux O."/>
        </authorList>
    </citation>
    <scope>NUCLEOTIDE SEQUENCE [LARGE SCALE GENOMIC DNA]</scope>
    <source>
        <strain evidence="6">LPB0076</strain>
    </source>
</reference>
<dbReference type="CDD" id="cd00995">
    <property type="entry name" value="PBP2_NikA_DppA_OppA_like"/>
    <property type="match status" value="1"/>
</dbReference>
<dbReference type="Pfam" id="PF00496">
    <property type="entry name" value="SBP_bac_5"/>
    <property type="match status" value="1"/>
</dbReference>
<keyword evidence="7" id="KW-1185">Reference proteome</keyword>